<evidence type="ECO:0000313" key="7">
    <source>
        <dbReference type="EMBL" id="AZG36959.1"/>
    </source>
</evidence>
<dbReference type="InterPro" id="IPR001678">
    <property type="entry name" value="MeTrfase_RsmB-F_NOP2_dom"/>
</dbReference>
<evidence type="ECO:0000313" key="9">
    <source>
        <dbReference type="Proteomes" id="UP000273778"/>
    </source>
</evidence>
<evidence type="ECO:0000256" key="1">
    <source>
        <dbReference type="ARBA" id="ARBA00022603"/>
    </source>
</evidence>
<evidence type="ECO:0000313" key="8">
    <source>
        <dbReference type="EMBL" id="RPA35133.1"/>
    </source>
</evidence>
<dbReference type="Pfam" id="PF01189">
    <property type="entry name" value="Methyltr_RsmB-F"/>
    <property type="match status" value="1"/>
</dbReference>
<dbReference type="OrthoDB" id="9810297at2"/>
<accession>A0A3N4EAM1</accession>
<dbReference type="SUPFAM" id="SSF53335">
    <property type="entry name" value="S-adenosyl-L-methionine-dependent methyltransferases"/>
    <property type="match status" value="1"/>
</dbReference>
<dbReference type="InterPro" id="IPR029063">
    <property type="entry name" value="SAM-dependent_MTases_sf"/>
</dbReference>
<evidence type="ECO:0000256" key="5">
    <source>
        <dbReference type="PROSITE-ProRule" id="PRU01023"/>
    </source>
</evidence>
<dbReference type="GO" id="GO:0005829">
    <property type="term" value="C:cytosol"/>
    <property type="evidence" value="ECO:0007669"/>
    <property type="project" value="TreeGrafter"/>
</dbReference>
<dbReference type="AlphaFoldDB" id="A0A3N4EAM1"/>
<dbReference type="CDD" id="cd02440">
    <property type="entry name" value="AdoMet_MTases"/>
    <property type="match status" value="1"/>
</dbReference>
<dbReference type="InterPro" id="IPR049560">
    <property type="entry name" value="MeTrfase_RsmB-F_NOP2_cat"/>
</dbReference>
<gene>
    <name evidence="8" type="ORF">EGC77_03875</name>
    <name evidence="7" type="ORF">EGC80_20205</name>
</gene>
<comment type="similarity">
    <text evidence="5">Belongs to the class I-like SAM-binding methyltransferase superfamily. RsmB/NOP family.</text>
</comment>
<name>A0A3N4EAM1_9GAMM</name>
<keyword evidence="4 5" id="KW-0694">RNA-binding</keyword>
<sequence>MSHNIPAMSNATTSGETHAQEIAATTSAQKRALSYSTTIEKLFNQVMSTKMPADRIIGQYFRDHKKHGSKDRRVIRETLFGLFRWWGWLSQLDSSQKHTTWFQQLSTCAMLEQHKWNDITQAWNDFADWPQARADKTLLENNASLNGKLTAFIALSGIETSQISQLLPQWFWQRCPIDATEQYAVVNAMSSRPPIWARAQTLSTEKVIESLRQTGVEAKASGYFSDAISLGHKSINLNEMDAYKQGYIEIQDLASQVIGQICQPNNHELWWDACSGAGGKSLQLYSLMSQQSSAFTGSITASDIRHKPLEELRKRAKRAGFDHINVAPWKGDILPVDANAFDGVLVDAPCSCTGTWRRNPDMRWLDDVSAITDKPKLQLAILRRSAAAVKAGGKLVYATCSLSPSENEQIVKDFLSATSEFELEPVTHPFTGQLCDMLTIWPQQADSDGMFVAKMRRRNA</sequence>
<evidence type="ECO:0000256" key="4">
    <source>
        <dbReference type="ARBA" id="ARBA00022884"/>
    </source>
</evidence>
<reference evidence="10" key="2">
    <citation type="submission" date="2018-11" db="EMBL/GenBank/DDBJ databases">
        <title>Shewanella sp. R106.</title>
        <authorList>
            <person name="Hwang Y.J."/>
            <person name="Hwang C.Y."/>
        </authorList>
    </citation>
    <scope>NUCLEOTIDE SEQUENCE [LARGE SCALE GENOMIC DNA]</scope>
    <source>
        <strain evidence="10">R106</strain>
    </source>
</reference>
<dbReference type="PRINTS" id="PR02008">
    <property type="entry name" value="RCMTFAMILY"/>
</dbReference>
<evidence type="ECO:0000256" key="3">
    <source>
        <dbReference type="ARBA" id="ARBA00022691"/>
    </source>
</evidence>
<dbReference type="PANTHER" id="PTHR22807">
    <property type="entry name" value="NOP2 YEAST -RELATED NOL1/NOP2/FMU SUN DOMAIN-CONTAINING"/>
    <property type="match status" value="1"/>
</dbReference>
<feature type="domain" description="SAM-dependent MTase RsmB/NOP-type" evidence="6">
    <location>
        <begin position="183"/>
        <end position="458"/>
    </location>
</feature>
<dbReference type="EMBL" id="RKKB01000001">
    <property type="protein sequence ID" value="RPA35133.1"/>
    <property type="molecule type" value="Genomic_DNA"/>
</dbReference>
<comment type="caution">
    <text evidence="5">Lacks conserved residue(s) required for the propagation of feature annotation.</text>
</comment>
<reference evidence="8" key="3">
    <citation type="submission" date="2018-11" db="EMBL/GenBank/DDBJ databases">
        <authorList>
            <person name="Hwang Y.J."/>
            <person name="Hwang C.Y."/>
        </authorList>
    </citation>
    <scope>NUCLEOTIDE SEQUENCE</scope>
    <source>
        <strain evidence="8">R106</strain>
    </source>
</reference>
<evidence type="ECO:0000256" key="2">
    <source>
        <dbReference type="ARBA" id="ARBA00022679"/>
    </source>
</evidence>
<evidence type="ECO:0000313" key="10">
    <source>
        <dbReference type="Proteomes" id="UP000278855"/>
    </source>
</evidence>
<dbReference type="Proteomes" id="UP000273778">
    <property type="component" value="Chromosome"/>
</dbReference>
<dbReference type="PROSITE" id="PS51686">
    <property type="entry name" value="SAM_MT_RSMB_NOP"/>
    <property type="match status" value="1"/>
</dbReference>
<dbReference type="GO" id="GO:0009383">
    <property type="term" value="F:rRNA (cytosine-C5-)-methyltransferase activity"/>
    <property type="evidence" value="ECO:0007669"/>
    <property type="project" value="TreeGrafter"/>
</dbReference>
<feature type="binding site" evidence="5">
    <location>
        <position position="303"/>
    </location>
    <ligand>
        <name>S-adenosyl-L-methionine</name>
        <dbReference type="ChEBI" id="CHEBI:59789"/>
    </ligand>
</feature>
<feature type="active site" description="Nucleophile" evidence="5">
    <location>
        <position position="400"/>
    </location>
</feature>
<feature type="binding site" evidence="5">
    <location>
        <position position="347"/>
    </location>
    <ligand>
        <name>S-adenosyl-L-methionine</name>
        <dbReference type="ChEBI" id="CHEBI:59789"/>
    </ligand>
</feature>
<keyword evidence="3 5" id="KW-0949">S-adenosyl-L-methionine</keyword>
<dbReference type="InterPro" id="IPR023267">
    <property type="entry name" value="RCMT"/>
</dbReference>
<keyword evidence="2 5" id="KW-0808">Transferase</keyword>
<keyword evidence="9" id="KW-1185">Reference proteome</keyword>
<dbReference type="GO" id="GO:0070475">
    <property type="term" value="P:rRNA base methylation"/>
    <property type="evidence" value="ECO:0007669"/>
    <property type="project" value="TreeGrafter"/>
</dbReference>
<dbReference type="PANTHER" id="PTHR22807:SF61">
    <property type="entry name" value="NOL1_NOP2_SUN FAMILY PROTEIN _ ANTITERMINATION NUSB DOMAIN-CONTAINING PROTEIN"/>
    <property type="match status" value="1"/>
</dbReference>
<dbReference type="Proteomes" id="UP000278855">
    <property type="component" value="Unassembled WGS sequence"/>
</dbReference>
<protein>
    <submittedName>
        <fullName evidence="8">RsmB/NOP family class I SAM-dependent RNA methyltransferase</fullName>
    </submittedName>
</protein>
<dbReference type="Gene3D" id="3.40.50.150">
    <property type="entry name" value="Vaccinia Virus protein VP39"/>
    <property type="match status" value="1"/>
</dbReference>
<keyword evidence="1 5" id="KW-0489">Methyltransferase</keyword>
<dbReference type="KEGG" id="spsr:EGC80_20205"/>
<reference evidence="7 9" key="1">
    <citation type="submission" date="2018-11" db="EMBL/GenBank/DDBJ databases">
        <title>Shewanella sp. M2.</title>
        <authorList>
            <person name="Hwang Y.J."/>
            <person name="Hwang C.Y."/>
        </authorList>
    </citation>
    <scope>NUCLEOTIDE SEQUENCE [LARGE SCALE GENOMIC DNA]</scope>
    <source>
        <strain evidence="7 9">M2</strain>
    </source>
</reference>
<organism evidence="8 10">
    <name type="scientific">Shewanella psychromarinicola</name>
    <dbReference type="NCBI Taxonomy" id="2487742"/>
    <lineage>
        <taxon>Bacteria</taxon>
        <taxon>Pseudomonadati</taxon>
        <taxon>Pseudomonadota</taxon>
        <taxon>Gammaproteobacteria</taxon>
        <taxon>Alteromonadales</taxon>
        <taxon>Shewanellaceae</taxon>
        <taxon>Shewanella</taxon>
    </lineage>
</organism>
<proteinExistence type="inferred from homology"/>
<dbReference type="GO" id="GO:0003723">
    <property type="term" value="F:RNA binding"/>
    <property type="evidence" value="ECO:0007669"/>
    <property type="project" value="UniProtKB-UniRule"/>
</dbReference>
<dbReference type="RefSeq" id="WP_101034709.1">
    <property type="nucleotide sequence ID" value="NZ_CP034073.1"/>
</dbReference>
<dbReference type="EMBL" id="CP034073">
    <property type="protein sequence ID" value="AZG36959.1"/>
    <property type="molecule type" value="Genomic_DNA"/>
</dbReference>
<evidence type="ECO:0000259" key="6">
    <source>
        <dbReference type="PROSITE" id="PS51686"/>
    </source>
</evidence>